<dbReference type="InterPro" id="IPR042120">
    <property type="entry name" value="MutL_C_dimsub"/>
</dbReference>
<evidence type="ECO:0000256" key="3">
    <source>
        <dbReference type="ARBA" id="ARBA00023204"/>
    </source>
</evidence>
<evidence type="ECO:0000256" key="2">
    <source>
        <dbReference type="ARBA" id="ARBA00022763"/>
    </source>
</evidence>
<feature type="domain" description="MutL C-terminal dimerisation" evidence="5">
    <location>
        <begin position="439"/>
        <end position="582"/>
    </location>
</feature>
<dbReference type="Gene3D" id="3.30.1370.100">
    <property type="entry name" value="MutL, C-terminal domain, regulatory subdomain"/>
    <property type="match status" value="1"/>
</dbReference>
<evidence type="ECO:0000259" key="6">
    <source>
        <dbReference type="SMART" id="SM01340"/>
    </source>
</evidence>
<dbReference type="CDD" id="cd00782">
    <property type="entry name" value="MutL_Trans"/>
    <property type="match status" value="1"/>
</dbReference>
<dbReference type="CDD" id="cd16926">
    <property type="entry name" value="HATPase_MutL-MLH-PMS-like"/>
    <property type="match status" value="1"/>
</dbReference>
<organism evidence="7 8">
    <name type="scientific">Tissierella creatinophila DSM 6911</name>
    <dbReference type="NCBI Taxonomy" id="1123403"/>
    <lineage>
        <taxon>Bacteria</taxon>
        <taxon>Bacillati</taxon>
        <taxon>Bacillota</taxon>
        <taxon>Tissierellia</taxon>
        <taxon>Tissierellales</taxon>
        <taxon>Tissierellaceae</taxon>
        <taxon>Tissierella</taxon>
    </lineage>
</organism>
<dbReference type="Pfam" id="PF13589">
    <property type="entry name" value="HATPase_c_3"/>
    <property type="match status" value="1"/>
</dbReference>
<keyword evidence="3 4" id="KW-0234">DNA repair</keyword>
<dbReference type="PROSITE" id="PS00058">
    <property type="entry name" value="DNA_MISMATCH_REPAIR_1"/>
    <property type="match status" value="1"/>
</dbReference>
<dbReference type="Gene3D" id="3.30.1540.20">
    <property type="entry name" value="MutL, C-terminal domain, dimerisation subdomain"/>
    <property type="match status" value="1"/>
</dbReference>
<dbReference type="GO" id="GO:0006298">
    <property type="term" value="P:mismatch repair"/>
    <property type="evidence" value="ECO:0007669"/>
    <property type="project" value="UniProtKB-UniRule"/>
</dbReference>
<dbReference type="EMBL" id="LTDM01000001">
    <property type="protein sequence ID" value="OLS03966.1"/>
    <property type="molecule type" value="Genomic_DNA"/>
</dbReference>
<dbReference type="Pfam" id="PF01119">
    <property type="entry name" value="DNA_mis_repair"/>
    <property type="match status" value="1"/>
</dbReference>
<sequence length="626" mass="71734">MSKIKILDESTIQQIAAGEVIERPSSIVKELIENSIDAGSDNIIIEIQDGGKSYIRVTDNGEGMNKEDIELAFKRHSTSKLQTVEDIYNVLSLGFRGEALASISSVSDVEVLSKTKNSDIGIQAFVKNGHVVESNSIGCPKGTTIIVRNIFYNLPVRQKFLKSSNIESNHISEIINKLALGNSKVSFKFIKDGNIILKTPQNNTLLNTIYSVLGKDYHKNLIPINYLVNDLKISGFISNNNLYRANRNHQYLYINGRYISNLNLSKIIEKQYKSLIPLNRLPVFILNIELSPNEVDINIHPTKQEVKFVNSEYIYNNITNIIREKLMPSVVVPEMKPFNNKGEDKNPLPELFDSLDYTDKIEDKKDEKDINIIVKDLALDTYTLDNYTGKKEVFSVVDEKEKLSNYNKKYLNISSNKSLYKDEVVVEQKIEDILLDIKPIGRVFNTYILAESKNENKLFFIDQHAAHERIMYEKYRREYENEKIITQGLLYPEVLQLTNQELDMVNENKDLFEKLGFILDEFGDNSIALRGVPMIFGEPKIKDLFLDILDGLSKNIKNNYETKIEKIMKISCTNAIKSGDKIDNLEIMTLFEDLKKCNNPYTCPHGRPTLIELSKKDIEKQFLRIL</sequence>
<dbReference type="SMART" id="SM01340">
    <property type="entry name" value="DNA_mis_repair"/>
    <property type="match status" value="1"/>
</dbReference>
<evidence type="ECO:0000256" key="4">
    <source>
        <dbReference type="HAMAP-Rule" id="MF_00149"/>
    </source>
</evidence>
<dbReference type="HAMAP" id="MF_00149">
    <property type="entry name" value="DNA_mis_repair"/>
    <property type="match status" value="1"/>
</dbReference>
<dbReference type="RefSeq" id="WP_075724066.1">
    <property type="nucleotide sequence ID" value="NZ_LTDM01000001.1"/>
</dbReference>
<gene>
    <name evidence="4 7" type="primary">mutL</name>
    <name evidence="7" type="ORF">TICRE_00930</name>
</gene>
<dbReference type="InterPro" id="IPR038973">
    <property type="entry name" value="MutL/Mlh/Pms-like"/>
</dbReference>
<feature type="domain" description="DNA mismatch repair protein S5" evidence="6">
    <location>
        <begin position="209"/>
        <end position="327"/>
    </location>
</feature>
<dbReference type="GO" id="GO:0005524">
    <property type="term" value="F:ATP binding"/>
    <property type="evidence" value="ECO:0007669"/>
    <property type="project" value="InterPro"/>
</dbReference>
<dbReference type="InterPro" id="IPR020568">
    <property type="entry name" value="Ribosomal_Su5_D2-typ_SF"/>
</dbReference>
<dbReference type="SUPFAM" id="SSF55874">
    <property type="entry name" value="ATPase domain of HSP90 chaperone/DNA topoisomerase II/histidine kinase"/>
    <property type="match status" value="1"/>
</dbReference>
<comment type="function">
    <text evidence="4">This protein is involved in the repair of mismatches in DNA. It is required for dam-dependent methyl-directed DNA mismatch repair. May act as a 'molecular matchmaker', a protein that promotes the formation of a stable complex between two or more DNA-binding proteins in an ATP-dependent manner without itself being part of a final effector complex.</text>
</comment>
<keyword evidence="8" id="KW-1185">Reference proteome</keyword>
<dbReference type="Gene3D" id="3.30.565.10">
    <property type="entry name" value="Histidine kinase-like ATPase, C-terminal domain"/>
    <property type="match status" value="1"/>
</dbReference>
<evidence type="ECO:0000256" key="1">
    <source>
        <dbReference type="ARBA" id="ARBA00006082"/>
    </source>
</evidence>
<dbReference type="InterPro" id="IPR037198">
    <property type="entry name" value="MutL_C_sf"/>
</dbReference>
<dbReference type="OrthoDB" id="9763467at2"/>
<name>A0A1U7M9K5_TISCR</name>
<dbReference type="InterPro" id="IPR014762">
    <property type="entry name" value="DNA_mismatch_repair_CS"/>
</dbReference>
<dbReference type="AlphaFoldDB" id="A0A1U7M9K5"/>
<dbReference type="InterPro" id="IPR020667">
    <property type="entry name" value="DNA_mismatch_repair_MutL"/>
</dbReference>
<dbReference type="GO" id="GO:0140664">
    <property type="term" value="F:ATP-dependent DNA damage sensor activity"/>
    <property type="evidence" value="ECO:0007669"/>
    <property type="project" value="InterPro"/>
</dbReference>
<dbReference type="SUPFAM" id="SSF118116">
    <property type="entry name" value="DNA mismatch repair protein MutL"/>
    <property type="match status" value="1"/>
</dbReference>
<protein>
    <recommendedName>
        <fullName evidence="4">DNA mismatch repair protein MutL</fullName>
    </recommendedName>
</protein>
<dbReference type="Pfam" id="PF08676">
    <property type="entry name" value="MutL_C"/>
    <property type="match status" value="1"/>
</dbReference>
<dbReference type="GO" id="GO:0032300">
    <property type="term" value="C:mismatch repair complex"/>
    <property type="evidence" value="ECO:0007669"/>
    <property type="project" value="InterPro"/>
</dbReference>
<dbReference type="SMART" id="SM00853">
    <property type="entry name" value="MutL_C"/>
    <property type="match status" value="1"/>
</dbReference>
<dbReference type="SUPFAM" id="SSF54211">
    <property type="entry name" value="Ribosomal protein S5 domain 2-like"/>
    <property type="match status" value="1"/>
</dbReference>
<evidence type="ECO:0000313" key="7">
    <source>
        <dbReference type="EMBL" id="OLS03966.1"/>
    </source>
</evidence>
<dbReference type="InterPro" id="IPR014721">
    <property type="entry name" value="Ribsml_uS5_D2-typ_fold_subgr"/>
</dbReference>
<evidence type="ECO:0000313" key="8">
    <source>
        <dbReference type="Proteomes" id="UP000186112"/>
    </source>
</evidence>
<proteinExistence type="inferred from homology"/>
<keyword evidence="2 4" id="KW-0227">DNA damage</keyword>
<dbReference type="InterPro" id="IPR002099">
    <property type="entry name" value="MutL/Mlh/PMS"/>
</dbReference>
<dbReference type="GO" id="GO:0030983">
    <property type="term" value="F:mismatched DNA binding"/>
    <property type="evidence" value="ECO:0007669"/>
    <property type="project" value="InterPro"/>
</dbReference>
<comment type="caution">
    <text evidence="7">The sequence shown here is derived from an EMBL/GenBank/DDBJ whole genome shotgun (WGS) entry which is preliminary data.</text>
</comment>
<dbReference type="InterPro" id="IPR013507">
    <property type="entry name" value="DNA_mismatch_S5_2-like"/>
</dbReference>
<dbReference type="InterPro" id="IPR036890">
    <property type="entry name" value="HATPase_C_sf"/>
</dbReference>
<dbReference type="FunFam" id="3.30.565.10:FF:000003">
    <property type="entry name" value="DNA mismatch repair endonuclease MutL"/>
    <property type="match status" value="1"/>
</dbReference>
<dbReference type="GO" id="GO:0016887">
    <property type="term" value="F:ATP hydrolysis activity"/>
    <property type="evidence" value="ECO:0007669"/>
    <property type="project" value="InterPro"/>
</dbReference>
<dbReference type="PANTHER" id="PTHR10073:SF12">
    <property type="entry name" value="DNA MISMATCH REPAIR PROTEIN MLH1"/>
    <property type="match status" value="1"/>
</dbReference>
<dbReference type="Proteomes" id="UP000186112">
    <property type="component" value="Unassembled WGS sequence"/>
</dbReference>
<dbReference type="PANTHER" id="PTHR10073">
    <property type="entry name" value="DNA MISMATCH REPAIR PROTEIN MLH, PMS, MUTL"/>
    <property type="match status" value="1"/>
</dbReference>
<dbReference type="Gene3D" id="3.30.230.10">
    <property type="match status" value="1"/>
</dbReference>
<evidence type="ECO:0000259" key="5">
    <source>
        <dbReference type="SMART" id="SM00853"/>
    </source>
</evidence>
<accession>A0A1U7M9K5</accession>
<reference evidence="7 8" key="1">
    <citation type="submission" date="2016-02" db="EMBL/GenBank/DDBJ databases">
        <title>Genome sequence of Tissierella creatinophila DSM 6911.</title>
        <authorList>
            <person name="Poehlein A."/>
            <person name="Daniel R."/>
        </authorList>
    </citation>
    <scope>NUCLEOTIDE SEQUENCE [LARGE SCALE GENOMIC DNA]</scope>
    <source>
        <strain evidence="7 8">DSM 6911</strain>
    </source>
</reference>
<dbReference type="NCBIfam" id="TIGR00585">
    <property type="entry name" value="mutl"/>
    <property type="match status" value="1"/>
</dbReference>
<dbReference type="InterPro" id="IPR014790">
    <property type="entry name" value="MutL_C"/>
</dbReference>
<dbReference type="InterPro" id="IPR042121">
    <property type="entry name" value="MutL_C_regsub"/>
</dbReference>
<comment type="similarity">
    <text evidence="1 4">Belongs to the DNA mismatch repair MutL/HexB family.</text>
</comment>